<organism evidence="2 3">
    <name type="scientific">Novosphingobium mangrovi</name>
    <name type="common">ex Huang et al. 2023</name>
    <dbReference type="NCBI Taxonomy" id="2976432"/>
    <lineage>
        <taxon>Bacteria</taxon>
        <taxon>Pseudomonadati</taxon>
        <taxon>Pseudomonadota</taxon>
        <taxon>Alphaproteobacteria</taxon>
        <taxon>Sphingomonadales</taxon>
        <taxon>Sphingomonadaceae</taxon>
        <taxon>Novosphingobium</taxon>
    </lineage>
</organism>
<protein>
    <recommendedName>
        <fullName evidence="1">ChrR-like cupin domain-containing protein</fullName>
    </recommendedName>
</protein>
<dbReference type="SUPFAM" id="SSF51182">
    <property type="entry name" value="RmlC-like cupins"/>
    <property type="match status" value="1"/>
</dbReference>
<name>A0ABT2I8N6_9SPHN</name>
<dbReference type="InterPro" id="IPR011051">
    <property type="entry name" value="RmlC_Cupin_sf"/>
</dbReference>
<evidence type="ECO:0000259" key="1">
    <source>
        <dbReference type="Pfam" id="PF12973"/>
    </source>
</evidence>
<dbReference type="EMBL" id="JANZXA010000012">
    <property type="protein sequence ID" value="MCT2401192.1"/>
    <property type="molecule type" value="Genomic_DNA"/>
</dbReference>
<feature type="domain" description="ChrR-like cupin" evidence="1">
    <location>
        <begin position="23"/>
        <end position="122"/>
    </location>
</feature>
<dbReference type="RefSeq" id="WP_260047213.1">
    <property type="nucleotide sequence ID" value="NZ_JANZXA010000012.1"/>
</dbReference>
<dbReference type="InterPro" id="IPR025979">
    <property type="entry name" value="ChrR-like_cupin_dom"/>
</dbReference>
<proteinExistence type="predicted"/>
<sequence>MLKEAQKWETKFKGASLFADGSAIIRPLELPWTDGPLEGLSFRLNHIDRQTGGWTAFIKAGPNAVIPAHFNHGQVQTYIREGSFSFDGHELRHNDFYLDQGGVASERVAGPEGVIYYVVFEGGFSRIGDDNKPTGTYIDCNYMYDLAAGNNAAEHLSPPKR</sequence>
<evidence type="ECO:0000313" key="3">
    <source>
        <dbReference type="Proteomes" id="UP001165583"/>
    </source>
</evidence>
<comment type="caution">
    <text evidence="2">The sequence shown here is derived from an EMBL/GenBank/DDBJ whole genome shotgun (WGS) entry which is preliminary data.</text>
</comment>
<accession>A0ABT2I8N6</accession>
<reference evidence="2" key="1">
    <citation type="submission" date="2022-09" db="EMBL/GenBank/DDBJ databases">
        <title>Novosphingobium sp. Nov., a polycyclic aromatic hydrocarbon-degrading bacterium isolated form mangrove sediments in HongKong.</title>
        <authorList>
            <person name="Hu Z."/>
        </authorList>
    </citation>
    <scope>NUCLEOTIDE SEQUENCE</scope>
    <source>
        <strain evidence="2">HK4-1</strain>
    </source>
</reference>
<keyword evidence="3" id="KW-1185">Reference proteome</keyword>
<evidence type="ECO:0000313" key="2">
    <source>
        <dbReference type="EMBL" id="MCT2401192.1"/>
    </source>
</evidence>
<gene>
    <name evidence="2" type="ORF">NZK81_16710</name>
</gene>
<dbReference type="InterPro" id="IPR014710">
    <property type="entry name" value="RmlC-like_jellyroll"/>
</dbReference>
<dbReference type="Gene3D" id="2.60.120.10">
    <property type="entry name" value="Jelly Rolls"/>
    <property type="match status" value="1"/>
</dbReference>
<dbReference type="Proteomes" id="UP001165583">
    <property type="component" value="Unassembled WGS sequence"/>
</dbReference>
<dbReference type="Pfam" id="PF12973">
    <property type="entry name" value="Cupin_7"/>
    <property type="match status" value="1"/>
</dbReference>